<accession>A0A9W8JPJ4</accession>
<reference evidence="2" key="1">
    <citation type="submission" date="2022-06" db="EMBL/GenBank/DDBJ databases">
        <title>Genome Sequence of Candolleomyces eurysporus.</title>
        <authorList>
            <person name="Buettner E."/>
        </authorList>
    </citation>
    <scope>NUCLEOTIDE SEQUENCE</scope>
    <source>
        <strain evidence="2">VTCC 930004</strain>
    </source>
</reference>
<sequence length="312" mass="34418">MRPPPLIFSNRPTYPARFSDDPWAGDEDEEFPARHSARSSASSSCSHVVPESAFMGPNGRFLVDPYLGQEDAARLCTGYLIKTFNCREESEASRRLQQPTLSVFIAQLIYLTDAPNNTVISALILLQRFRAKLPSNSTSFGFSGHLLWLGAFIIACNEDSLRGAIKNARSAAYWSELTLFSEREVDEIYQELWNELDGNVTVFPSYASALEKLKHPICISPSWDDTTPQWTFDADDDCVSDTASFAELGCQRKVGAAPHTPASHSKSSSTSKSKPKFKPNGPTAAVSSNSSPSSLRTRAVTSRLVSFFKKKD</sequence>
<protein>
    <recommendedName>
        <fullName evidence="4">Cyclin N-terminal domain-containing protein</fullName>
    </recommendedName>
</protein>
<dbReference type="CDD" id="cd20557">
    <property type="entry name" value="CYCLIN_ScPCL1-like"/>
    <property type="match status" value="1"/>
</dbReference>
<gene>
    <name evidence="2" type="ORF">H1R20_g478</name>
</gene>
<name>A0A9W8JPJ4_9AGAR</name>
<dbReference type="Gene3D" id="1.10.472.10">
    <property type="entry name" value="Cyclin-like"/>
    <property type="match status" value="1"/>
</dbReference>
<keyword evidence="3" id="KW-1185">Reference proteome</keyword>
<feature type="region of interest" description="Disordered" evidence="1">
    <location>
        <begin position="1"/>
        <end position="29"/>
    </location>
</feature>
<dbReference type="Proteomes" id="UP001140091">
    <property type="component" value="Unassembled WGS sequence"/>
</dbReference>
<proteinExistence type="predicted"/>
<dbReference type="OrthoDB" id="3039382at2759"/>
<dbReference type="AlphaFoldDB" id="A0A9W8JPJ4"/>
<evidence type="ECO:0008006" key="4">
    <source>
        <dbReference type="Google" id="ProtNLM"/>
    </source>
</evidence>
<dbReference type="EMBL" id="JANBPK010000035">
    <property type="protein sequence ID" value="KAJ2936614.1"/>
    <property type="molecule type" value="Genomic_DNA"/>
</dbReference>
<feature type="non-terminal residue" evidence="2">
    <location>
        <position position="312"/>
    </location>
</feature>
<comment type="caution">
    <text evidence="2">The sequence shown here is derived from an EMBL/GenBank/DDBJ whole genome shotgun (WGS) entry which is preliminary data.</text>
</comment>
<evidence type="ECO:0000313" key="2">
    <source>
        <dbReference type="EMBL" id="KAJ2936614.1"/>
    </source>
</evidence>
<feature type="compositionally biased region" description="Low complexity" evidence="1">
    <location>
        <begin position="256"/>
        <end position="272"/>
    </location>
</feature>
<evidence type="ECO:0000256" key="1">
    <source>
        <dbReference type="SAM" id="MobiDB-lite"/>
    </source>
</evidence>
<evidence type="ECO:0000313" key="3">
    <source>
        <dbReference type="Proteomes" id="UP001140091"/>
    </source>
</evidence>
<feature type="region of interest" description="Disordered" evidence="1">
    <location>
        <begin position="256"/>
        <end position="298"/>
    </location>
</feature>
<organism evidence="2 3">
    <name type="scientific">Candolleomyces eurysporus</name>
    <dbReference type="NCBI Taxonomy" id="2828524"/>
    <lineage>
        <taxon>Eukaryota</taxon>
        <taxon>Fungi</taxon>
        <taxon>Dikarya</taxon>
        <taxon>Basidiomycota</taxon>
        <taxon>Agaricomycotina</taxon>
        <taxon>Agaricomycetes</taxon>
        <taxon>Agaricomycetidae</taxon>
        <taxon>Agaricales</taxon>
        <taxon>Agaricineae</taxon>
        <taxon>Psathyrellaceae</taxon>
        <taxon>Candolleomyces</taxon>
    </lineage>
</organism>